<dbReference type="Pfam" id="PF08668">
    <property type="entry name" value="HDOD"/>
    <property type="match status" value="1"/>
</dbReference>
<dbReference type="PIRSF" id="PIRSF003180">
    <property type="entry name" value="DiGMPpdiest_YuxH"/>
    <property type="match status" value="1"/>
</dbReference>
<evidence type="ECO:0000313" key="4">
    <source>
        <dbReference type="Proteomes" id="UP000290244"/>
    </source>
</evidence>
<reference evidence="3 4" key="1">
    <citation type="submission" date="2018-12" db="EMBL/GenBank/DDBJ databases">
        <title>Complete genome of Litorilituus sediminis.</title>
        <authorList>
            <person name="Liu A."/>
            <person name="Rong J."/>
        </authorList>
    </citation>
    <scope>NUCLEOTIDE SEQUENCE [LARGE SCALE GENOMIC DNA]</scope>
    <source>
        <strain evidence="3 4">JCM 17549</strain>
    </source>
</reference>
<dbReference type="InterPro" id="IPR035919">
    <property type="entry name" value="EAL_sf"/>
</dbReference>
<feature type="domain" description="EAL" evidence="1">
    <location>
        <begin position="1"/>
        <end position="205"/>
    </location>
</feature>
<organism evidence="3 4">
    <name type="scientific">Litorilituus sediminis</name>
    <dbReference type="NCBI Taxonomy" id="718192"/>
    <lineage>
        <taxon>Bacteria</taxon>
        <taxon>Pseudomonadati</taxon>
        <taxon>Pseudomonadota</taxon>
        <taxon>Gammaproteobacteria</taxon>
        <taxon>Alteromonadales</taxon>
        <taxon>Colwelliaceae</taxon>
        <taxon>Litorilituus</taxon>
    </lineage>
</organism>
<evidence type="ECO:0000259" key="1">
    <source>
        <dbReference type="PROSITE" id="PS50883"/>
    </source>
</evidence>
<accession>A0A4P6P340</accession>
<dbReference type="KEGG" id="lsd:EMK97_00565"/>
<dbReference type="OrthoDB" id="9804751at2"/>
<dbReference type="Proteomes" id="UP000290244">
    <property type="component" value="Chromosome"/>
</dbReference>
<dbReference type="EMBL" id="CP034759">
    <property type="protein sequence ID" value="QBG34339.1"/>
    <property type="molecule type" value="Genomic_DNA"/>
</dbReference>
<proteinExistence type="predicted"/>
<dbReference type="Gene3D" id="1.10.3210.10">
    <property type="entry name" value="Hypothetical protein af1432"/>
    <property type="match status" value="1"/>
</dbReference>
<dbReference type="InterPro" id="IPR001633">
    <property type="entry name" value="EAL_dom"/>
</dbReference>
<evidence type="ECO:0000259" key="2">
    <source>
        <dbReference type="PROSITE" id="PS51833"/>
    </source>
</evidence>
<dbReference type="PROSITE" id="PS51833">
    <property type="entry name" value="HDOD"/>
    <property type="match status" value="1"/>
</dbReference>
<gene>
    <name evidence="3" type="ORF">EMK97_00565</name>
</gene>
<dbReference type="InterPro" id="IPR013976">
    <property type="entry name" value="HDOD"/>
</dbReference>
<dbReference type="InterPro" id="IPR014408">
    <property type="entry name" value="dGMP_Pdiesterase_EAL/HD-GYP"/>
</dbReference>
<dbReference type="SUPFAM" id="SSF109604">
    <property type="entry name" value="HD-domain/PDEase-like"/>
    <property type="match status" value="1"/>
</dbReference>
<dbReference type="RefSeq" id="WP_130598451.1">
    <property type="nucleotide sequence ID" value="NZ_CP034759.1"/>
</dbReference>
<sequence length="407" mass="46359">MYFYAARQPILDRNKKLFAYELLFRDSLDNVFPDIDGDEATSKMIEASQFNMGISEFTGSKPAFINFTQDTLAKNYPEMLAPEEVVIEILETVKPGKKLLAQCKELHQKGYTIALDDYVHQSVWAHFYPFIKIIKVDIKDTSLEDIKQIINAVKDHSHIQLLAEKVETYEEYNQLLQMGFEYFQGFFFAKPEVVKTKSLSPSQMAMAELLYETSKPELDLNSITSVFERDVSLSYKLLRYANSAIFRRRSEISTIKQALVILGSGELKRFLGLMFAVTANPDKPTELIKLAMTRAKFCELIAHEIPSKIDISIAFLTGLLSMIDAILDEDMASVLEKLPLAQEIKDPLLTRKGVMAALIKLVELIEHAEWDKTDIVMDKLKLNKETAVEHYNQALSWADEQTQVTGS</sequence>
<dbReference type="Gene3D" id="3.20.20.450">
    <property type="entry name" value="EAL domain"/>
    <property type="match status" value="1"/>
</dbReference>
<dbReference type="InterPro" id="IPR052340">
    <property type="entry name" value="RNase_Y/CdgJ"/>
</dbReference>
<dbReference type="AlphaFoldDB" id="A0A4P6P340"/>
<dbReference type="PANTHER" id="PTHR33525:SF4">
    <property type="entry name" value="CYCLIC DI-GMP PHOSPHODIESTERASE CDGJ"/>
    <property type="match status" value="1"/>
</dbReference>
<protein>
    <submittedName>
        <fullName evidence="3">HDOD domain-containing protein</fullName>
    </submittedName>
</protein>
<evidence type="ECO:0000313" key="3">
    <source>
        <dbReference type="EMBL" id="QBG34339.1"/>
    </source>
</evidence>
<dbReference type="PANTHER" id="PTHR33525">
    <property type="match status" value="1"/>
</dbReference>
<dbReference type="PROSITE" id="PS50883">
    <property type="entry name" value="EAL"/>
    <property type="match status" value="1"/>
</dbReference>
<dbReference type="SUPFAM" id="SSF141868">
    <property type="entry name" value="EAL domain-like"/>
    <property type="match status" value="1"/>
</dbReference>
<dbReference type="SMART" id="SM00052">
    <property type="entry name" value="EAL"/>
    <property type="match status" value="1"/>
</dbReference>
<name>A0A4P6P340_9GAMM</name>
<dbReference type="Pfam" id="PF00563">
    <property type="entry name" value="EAL"/>
    <property type="match status" value="1"/>
</dbReference>
<feature type="domain" description="HDOD" evidence="2">
    <location>
        <begin position="199"/>
        <end position="386"/>
    </location>
</feature>
<keyword evidence="4" id="KW-1185">Reference proteome</keyword>